<dbReference type="InterPro" id="IPR002471">
    <property type="entry name" value="Pept_S9_AS"/>
</dbReference>
<protein>
    <recommendedName>
        <fullName evidence="2">BAAT/Acyl-CoA thioester hydrolase C-terminal domain-containing protein</fullName>
    </recommendedName>
</protein>
<dbReference type="Pfam" id="PF08840">
    <property type="entry name" value="BAAT_C"/>
    <property type="match status" value="1"/>
</dbReference>
<dbReference type="GO" id="GO:0004252">
    <property type="term" value="F:serine-type endopeptidase activity"/>
    <property type="evidence" value="ECO:0007669"/>
    <property type="project" value="InterPro"/>
</dbReference>
<dbReference type="PROSITE" id="PS00708">
    <property type="entry name" value="PRO_ENDOPEP_SER"/>
    <property type="match status" value="1"/>
</dbReference>
<dbReference type="RefSeq" id="WP_132433230.1">
    <property type="nucleotide sequence ID" value="NZ_SLWK01000003.1"/>
</dbReference>
<feature type="domain" description="BAAT/Acyl-CoA thioester hydrolase C-terminal" evidence="2">
    <location>
        <begin position="228"/>
        <end position="426"/>
    </location>
</feature>
<dbReference type="OrthoDB" id="9809549at2"/>
<dbReference type="GO" id="GO:0052689">
    <property type="term" value="F:carboxylic ester hydrolase activity"/>
    <property type="evidence" value="ECO:0007669"/>
    <property type="project" value="TreeGrafter"/>
</dbReference>
<dbReference type="EMBL" id="SLWK01000003">
    <property type="protein sequence ID" value="TCO09330.1"/>
    <property type="molecule type" value="Genomic_DNA"/>
</dbReference>
<sequence>MKATIILMVIFLTTIGVNAQDVSGKWYGIVEVPGASLPIVFNIEETDDGFVSTLDSPDQGAYGIEVKTTTFVEGILSIEIPGLFLKYTGQFENEEIKGTFSQSGFDIPLVLTRNKPEKKALQRPQEPTPPFPYHSEDVIFKNEEAGINLAGTLTLPNMDQEHPAVVLITGSGAQNRDQEIFGHKPFLVISDYLTRHGIAVLRFDDRGYGESEGDFSSATSKDFASDVQSAVEYLMARPEIDSKRIGLVGHSEGGMIAPMVAAKNEKIAFIVLLAGTGMKGSDLLHLQVKQISRASGMQDSEIEKSLKINRNVFNIVSKTEDINDLKSKLETYYKSIPSEEIPGGVLTDDIINYQVNMWATPWMRFFLNHDPLIPLKEVKCPVLAVNGEKDLQVPPNENLYAIEKALKQSGNKNHSIVIFEGLNHLFQECETGLPSSYGQIEQTFAPIVLETITEWIVTQTESIP</sequence>
<dbReference type="Gene3D" id="3.40.50.1820">
    <property type="entry name" value="alpha/beta hydrolase"/>
    <property type="match status" value="1"/>
</dbReference>
<dbReference type="InterPro" id="IPR053145">
    <property type="entry name" value="AB_hydrolase_Est10"/>
</dbReference>
<dbReference type="InterPro" id="IPR029058">
    <property type="entry name" value="AB_hydrolase_fold"/>
</dbReference>
<dbReference type="InterPro" id="IPR014940">
    <property type="entry name" value="BAAT_C"/>
</dbReference>
<proteinExistence type="predicted"/>
<name>A0A4V2RWP1_9BACT</name>
<comment type="caution">
    <text evidence="3">The sequence shown here is derived from an EMBL/GenBank/DDBJ whole genome shotgun (WGS) entry which is preliminary data.</text>
</comment>
<evidence type="ECO:0000256" key="1">
    <source>
        <dbReference type="ARBA" id="ARBA00022801"/>
    </source>
</evidence>
<evidence type="ECO:0000259" key="2">
    <source>
        <dbReference type="Pfam" id="PF08840"/>
    </source>
</evidence>
<dbReference type="Proteomes" id="UP000295221">
    <property type="component" value="Unassembled WGS sequence"/>
</dbReference>
<organism evidence="3 4">
    <name type="scientific">Natronoflexus pectinivorans</name>
    <dbReference type="NCBI Taxonomy" id="682526"/>
    <lineage>
        <taxon>Bacteria</taxon>
        <taxon>Pseudomonadati</taxon>
        <taxon>Bacteroidota</taxon>
        <taxon>Bacteroidia</taxon>
        <taxon>Marinilabiliales</taxon>
        <taxon>Marinilabiliaceae</taxon>
        <taxon>Natronoflexus</taxon>
    </lineage>
</organism>
<evidence type="ECO:0000313" key="3">
    <source>
        <dbReference type="EMBL" id="TCO09330.1"/>
    </source>
</evidence>
<keyword evidence="4" id="KW-1185">Reference proteome</keyword>
<dbReference type="PANTHER" id="PTHR43265">
    <property type="entry name" value="ESTERASE ESTD"/>
    <property type="match status" value="1"/>
</dbReference>
<dbReference type="AlphaFoldDB" id="A0A4V2RWP1"/>
<gene>
    <name evidence="3" type="ORF">EV194_103242</name>
</gene>
<keyword evidence="1" id="KW-0378">Hydrolase</keyword>
<accession>A0A4V2RWP1</accession>
<dbReference type="SUPFAM" id="SSF53474">
    <property type="entry name" value="alpha/beta-Hydrolases"/>
    <property type="match status" value="1"/>
</dbReference>
<evidence type="ECO:0000313" key="4">
    <source>
        <dbReference type="Proteomes" id="UP000295221"/>
    </source>
</evidence>
<dbReference type="GO" id="GO:0006508">
    <property type="term" value="P:proteolysis"/>
    <property type="evidence" value="ECO:0007669"/>
    <property type="project" value="InterPro"/>
</dbReference>
<reference evidence="3 4" key="1">
    <citation type="submission" date="2019-03" db="EMBL/GenBank/DDBJ databases">
        <title>Genomic Encyclopedia of Type Strains, Phase IV (KMG-IV): sequencing the most valuable type-strain genomes for metagenomic binning, comparative biology and taxonomic classification.</title>
        <authorList>
            <person name="Goeker M."/>
        </authorList>
    </citation>
    <scope>NUCLEOTIDE SEQUENCE [LARGE SCALE GENOMIC DNA]</scope>
    <source>
        <strain evidence="3 4">DSM 24179</strain>
    </source>
</reference>
<dbReference type="PANTHER" id="PTHR43265:SF1">
    <property type="entry name" value="ESTERASE ESTD"/>
    <property type="match status" value="1"/>
</dbReference>